<feature type="region of interest" description="Disordered" evidence="2">
    <location>
        <begin position="181"/>
        <end position="202"/>
    </location>
</feature>
<feature type="coiled-coil region" evidence="1">
    <location>
        <begin position="254"/>
        <end position="323"/>
    </location>
</feature>
<evidence type="ECO:0000256" key="2">
    <source>
        <dbReference type="SAM" id="MobiDB-lite"/>
    </source>
</evidence>
<accession>G4TGT4</accession>
<feature type="compositionally biased region" description="Basic and acidic residues" evidence="2">
    <location>
        <begin position="69"/>
        <end position="78"/>
    </location>
</feature>
<feature type="compositionally biased region" description="Polar residues" evidence="2">
    <location>
        <begin position="58"/>
        <end position="68"/>
    </location>
</feature>
<evidence type="ECO:0000313" key="3">
    <source>
        <dbReference type="EMBL" id="CCA70520.1"/>
    </source>
</evidence>
<feature type="compositionally biased region" description="Basic and acidic residues" evidence="2">
    <location>
        <begin position="110"/>
        <end position="152"/>
    </location>
</feature>
<feature type="compositionally biased region" description="Basic and acidic residues" evidence="2">
    <location>
        <begin position="41"/>
        <end position="52"/>
    </location>
</feature>
<keyword evidence="1" id="KW-0175">Coiled coil</keyword>
<dbReference type="eggNOG" id="ENOG502S53C">
    <property type="taxonomic scope" value="Eukaryota"/>
</dbReference>
<dbReference type="OrthoDB" id="419631at2759"/>
<dbReference type="OMA" id="NEAPTCA"/>
<evidence type="ECO:0000256" key="1">
    <source>
        <dbReference type="SAM" id="Coils"/>
    </source>
</evidence>
<dbReference type="Gene3D" id="1.10.287.1490">
    <property type="match status" value="1"/>
</dbReference>
<feature type="coiled-coil region" evidence="1">
    <location>
        <begin position="514"/>
        <end position="594"/>
    </location>
</feature>
<dbReference type="AlphaFoldDB" id="G4TGT4"/>
<organism evidence="3 4">
    <name type="scientific">Serendipita indica (strain DSM 11827)</name>
    <name type="common">Root endophyte fungus</name>
    <name type="synonym">Piriformospora indica</name>
    <dbReference type="NCBI Taxonomy" id="1109443"/>
    <lineage>
        <taxon>Eukaryota</taxon>
        <taxon>Fungi</taxon>
        <taxon>Dikarya</taxon>
        <taxon>Basidiomycota</taxon>
        <taxon>Agaricomycotina</taxon>
        <taxon>Agaricomycetes</taxon>
        <taxon>Sebacinales</taxon>
        <taxon>Serendipitaceae</taxon>
        <taxon>Serendipita</taxon>
    </lineage>
</organism>
<gene>
    <name evidence="3" type="ORF">PIIN_04457</name>
</gene>
<protein>
    <recommendedName>
        <fullName evidence="5">Hyaluronan-mediated motility receptor C-terminal domain-containing protein</fullName>
    </recommendedName>
</protein>
<evidence type="ECO:0000313" key="4">
    <source>
        <dbReference type="Proteomes" id="UP000007148"/>
    </source>
</evidence>
<proteinExistence type="predicted"/>
<keyword evidence="4" id="KW-1185">Reference proteome</keyword>
<evidence type="ECO:0008006" key="5">
    <source>
        <dbReference type="Google" id="ProtNLM"/>
    </source>
</evidence>
<feature type="region of interest" description="Disordered" evidence="2">
    <location>
        <begin position="1"/>
        <end position="28"/>
    </location>
</feature>
<reference evidence="3 4" key="1">
    <citation type="journal article" date="2011" name="PLoS Pathog.">
        <title>Endophytic Life Strategies Decoded by Genome and Transcriptome Analyses of the Mutualistic Root Symbiont Piriformospora indica.</title>
        <authorList>
            <person name="Zuccaro A."/>
            <person name="Lahrmann U."/>
            <person name="Guldener U."/>
            <person name="Langen G."/>
            <person name="Pfiffi S."/>
            <person name="Biedenkopf D."/>
            <person name="Wong P."/>
            <person name="Samans B."/>
            <person name="Grimm C."/>
            <person name="Basiewicz M."/>
            <person name="Murat C."/>
            <person name="Martin F."/>
            <person name="Kogel K.H."/>
        </authorList>
    </citation>
    <scope>NUCLEOTIDE SEQUENCE [LARGE SCALE GENOMIC DNA]</scope>
    <source>
        <strain evidence="3 4">DSM 11827</strain>
    </source>
</reference>
<dbReference type="InParanoid" id="G4TGT4"/>
<dbReference type="EMBL" id="CAFZ01000085">
    <property type="protein sequence ID" value="CCA70520.1"/>
    <property type="molecule type" value="Genomic_DNA"/>
</dbReference>
<feature type="region of interest" description="Disordered" evidence="2">
    <location>
        <begin position="41"/>
        <end position="152"/>
    </location>
</feature>
<comment type="caution">
    <text evidence="3">The sequence shown here is derived from an EMBL/GenBank/DDBJ whole genome shotgun (WGS) entry which is preliminary data.</text>
</comment>
<feature type="compositionally biased region" description="Polar residues" evidence="2">
    <location>
        <begin position="724"/>
        <end position="736"/>
    </location>
</feature>
<dbReference type="STRING" id="1109443.G4TGT4"/>
<dbReference type="HOGENOM" id="CLU_023802_0_0_1"/>
<dbReference type="Proteomes" id="UP000007148">
    <property type="component" value="Unassembled WGS sequence"/>
</dbReference>
<feature type="region of interest" description="Disordered" evidence="2">
    <location>
        <begin position="722"/>
        <end position="755"/>
    </location>
</feature>
<sequence>MFSKAPRFVQEKPSETPGPNYYTLPETEGWDSYKRGAFLEKADRFPKQRQYEGPDDAPSTSEPTNTAKDASRGGKRPESAAGSSALRQQIEALEAEKVHLESQLQASHRTQSDLRRDLDRALEKEKANKSKIERLEAANKEPQDRAAKLNSLRKELDDLQRLHEDGRKAHKTEVQQLKIELERHRKTSQDQQAALRKQLETSEAKAQECKSSLLAAQAEITDLRVKSRAQEKQKQPQPELEQMKKNLVATQALCREREGKIQELEKMLQAETKKVTQLDGKSVETEKKIKALTVDVEKFRGLASDTEKANAQLRTDLEQARGQLSGSDANYKSQLDQAKRETEEVRSMLNICTRLYGHLVDNTVSLSRFETERLNRLEAQSRILKLERRLHDRDVQNQEFISLLRSQAEQQRTLAQLLLELEQESIFLRDCIQDSAHPDRLSQPSAGVPFSEDRGGEIEAYRTQLEFAEVMDSYQRDWLERLFQDLKATGHVATSLQGALTKVLDTAAELDGQLEVVKVEADVAKRRARELDEQVGTLQEQVTTAHSQHQDQVQRFSKEKEDLAHEISDVQRKLEEARKRIERLDLTVREKTSAEQALADEIENLTDSLQDAMRYEHAYKALCQEVDALVLRNELVEREADHLSRFNAEILGHANPNQKIHYLDRIRKDLAEAKHKLAISTKQRDAVLEDNDTLRNELYAYRSVSDSKPRAAPSMTRVARLPLSASTMNSSPQTDNPGYDAPRSSNGPMTLDELR</sequence>
<name>G4TGT4_SERID</name>